<dbReference type="PANTHER" id="PTHR31639">
    <property type="entry name" value="F-BOX PROTEIN-LIKE"/>
    <property type="match status" value="1"/>
</dbReference>
<dbReference type="SMART" id="SM00579">
    <property type="entry name" value="FBD"/>
    <property type="match status" value="1"/>
</dbReference>
<dbReference type="InterPro" id="IPR006566">
    <property type="entry name" value="FBD"/>
</dbReference>
<dbReference type="SUPFAM" id="SSF81383">
    <property type="entry name" value="F-box domain"/>
    <property type="match status" value="1"/>
</dbReference>
<dbReference type="InParanoid" id="A0A251RWP6"/>
<dbReference type="Pfam" id="PF00646">
    <property type="entry name" value="F-box"/>
    <property type="match status" value="1"/>
</dbReference>
<dbReference type="InterPro" id="IPR001810">
    <property type="entry name" value="F-box_dom"/>
</dbReference>
<dbReference type="PANTHER" id="PTHR31639:SF315">
    <property type="entry name" value="LEUCINE-RICH REPEAT DOMAIN SUPERFAMILY, F-BOX-LIKE DOMAIN SUPERFAMILY"/>
    <property type="match status" value="1"/>
</dbReference>
<dbReference type="InterPro" id="IPR055411">
    <property type="entry name" value="LRR_FXL15/At3g58940/PEG3-like"/>
</dbReference>
<dbReference type="Gene3D" id="1.20.1280.50">
    <property type="match status" value="1"/>
</dbReference>
<dbReference type="InterPro" id="IPR053781">
    <property type="entry name" value="F-box_AtFBL13-like"/>
</dbReference>
<dbReference type="CDD" id="cd22160">
    <property type="entry name" value="F-box_AtFBL13-like"/>
    <property type="match status" value="1"/>
</dbReference>
<dbReference type="EMBL" id="CM007905">
    <property type="protein sequence ID" value="OTF90672.1"/>
    <property type="molecule type" value="Genomic_DNA"/>
</dbReference>
<accession>A0A251RWP6</accession>
<keyword evidence="4" id="KW-1185">Reference proteome</keyword>
<dbReference type="Gene3D" id="3.80.10.10">
    <property type="entry name" value="Ribonuclease Inhibitor"/>
    <property type="match status" value="1"/>
</dbReference>
<reference evidence="3" key="2">
    <citation type="submission" date="2017-02" db="EMBL/GenBank/DDBJ databases">
        <title>Sunflower complete genome.</title>
        <authorList>
            <person name="Langlade N."/>
            <person name="Munos S."/>
        </authorList>
    </citation>
    <scope>NUCLEOTIDE SEQUENCE [LARGE SCALE GENOMIC DNA]</scope>
    <source>
        <tissue evidence="3">Leaves</tissue>
    </source>
</reference>
<dbReference type="Proteomes" id="UP000215914">
    <property type="component" value="Chromosome 16"/>
</dbReference>
<dbReference type="InterPro" id="IPR036047">
    <property type="entry name" value="F-box-like_dom_sf"/>
</dbReference>
<reference evidence="2 4" key="1">
    <citation type="journal article" date="2017" name="Nature">
        <title>The sunflower genome provides insights into oil metabolism, flowering and Asterid evolution.</title>
        <authorList>
            <person name="Badouin H."/>
            <person name="Gouzy J."/>
            <person name="Grassa C.J."/>
            <person name="Murat F."/>
            <person name="Staton S.E."/>
            <person name="Cottret L."/>
            <person name="Lelandais-Briere C."/>
            <person name="Owens G.L."/>
            <person name="Carrere S."/>
            <person name="Mayjonade B."/>
            <person name="Legrand L."/>
            <person name="Gill N."/>
            <person name="Kane N.C."/>
            <person name="Bowers J.E."/>
            <person name="Hubner S."/>
            <person name="Bellec A."/>
            <person name="Berard A."/>
            <person name="Berges H."/>
            <person name="Blanchet N."/>
            <person name="Boniface M.C."/>
            <person name="Brunel D."/>
            <person name="Catrice O."/>
            <person name="Chaidir N."/>
            <person name="Claudel C."/>
            <person name="Donnadieu C."/>
            <person name="Faraut T."/>
            <person name="Fievet G."/>
            <person name="Helmstetter N."/>
            <person name="King M."/>
            <person name="Knapp S.J."/>
            <person name="Lai Z."/>
            <person name="Le Paslier M.C."/>
            <person name="Lippi Y."/>
            <person name="Lorenzon L."/>
            <person name="Mandel J.R."/>
            <person name="Marage G."/>
            <person name="Marchand G."/>
            <person name="Marquand E."/>
            <person name="Bret-Mestries E."/>
            <person name="Morien E."/>
            <person name="Nambeesan S."/>
            <person name="Nguyen T."/>
            <person name="Pegot-Espagnet P."/>
            <person name="Pouilly N."/>
            <person name="Raftis F."/>
            <person name="Sallet E."/>
            <person name="Schiex T."/>
            <person name="Thomas J."/>
            <person name="Vandecasteele C."/>
            <person name="Vares D."/>
            <person name="Vear F."/>
            <person name="Vautrin S."/>
            <person name="Crespi M."/>
            <person name="Mangin B."/>
            <person name="Burke J.M."/>
            <person name="Salse J."/>
            <person name="Munos S."/>
            <person name="Vincourt P."/>
            <person name="Rieseberg L.H."/>
            <person name="Langlade N.B."/>
        </authorList>
    </citation>
    <scope>NUCLEOTIDE SEQUENCE [LARGE SCALE GENOMIC DNA]</scope>
    <source>
        <strain evidence="4">cv. SF193</strain>
        <tissue evidence="2">Leaves</tissue>
    </source>
</reference>
<reference evidence="2" key="3">
    <citation type="submission" date="2020-06" db="EMBL/GenBank/DDBJ databases">
        <title>Helianthus annuus Genome sequencing and assembly Release 2.</title>
        <authorList>
            <person name="Gouzy J."/>
            <person name="Langlade N."/>
            <person name="Munos S."/>
        </authorList>
    </citation>
    <scope>NUCLEOTIDE SEQUENCE</scope>
    <source>
        <tissue evidence="2">Leaves</tissue>
    </source>
</reference>
<dbReference type="EMBL" id="MNCJ02000331">
    <property type="protein sequence ID" value="KAF5758366.1"/>
    <property type="molecule type" value="Genomic_DNA"/>
</dbReference>
<dbReference type="OMA" id="ERMHLEM"/>
<dbReference type="Gramene" id="mRNA:HanXRQr2_Chr16g0728391">
    <property type="protein sequence ID" value="mRNA:HanXRQr2_Chr16g0728391"/>
    <property type="gene ID" value="HanXRQr2_Chr16g0728391"/>
</dbReference>
<dbReference type="SUPFAM" id="SSF52047">
    <property type="entry name" value="RNI-like"/>
    <property type="match status" value="1"/>
</dbReference>
<feature type="domain" description="F-box" evidence="1">
    <location>
        <begin position="14"/>
        <end position="48"/>
    </location>
</feature>
<gene>
    <name evidence="3" type="ORF">HannXRQ_Chr16g0502121</name>
    <name evidence="2" type="ORF">HanXRQr2_Chr16g0728391</name>
</gene>
<sequence length="395" mass="45523">MKTRSMYKAERLSVDRISTLPQPILETILSLLPTEEAARTSILSREWRYKWTNIPNLRFELHASTSELELTPDIESEMKYMDMYDVYRVLLLHQGPIHQLTLVIEDDYREHYDYFELDQIILHLSRNHPVKVLALNGRDDTEDNVWYKLPESIFTLHHLTDLYLSTFDIDHPSVFNGFGGLRNLDLSYVTISTQTLLHVLSNCPSLKTLSLDIWESGDTCTINELLKCLPVIEDLTMSGDVSEWLVLDSVPQELPTSLIHLKSLCLNQMCLTGSFGSAFLLALIKCSPNVERMHLEMEYDLDFSAIKDKYSDFWLEHLSVLGICFGSTDLETEFVKFILARSPRLKKVSILTVVDRKRESKMLKTLLRAPRASPGARITTWRVPKPPRRVATEEC</sequence>
<dbReference type="AlphaFoldDB" id="A0A251RWP6"/>
<evidence type="ECO:0000313" key="3">
    <source>
        <dbReference type="EMBL" id="OTF90672.1"/>
    </source>
</evidence>
<evidence type="ECO:0000259" key="1">
    <source>
        <dbReference type="PROSITE" id="PS50181"/>
    </source>
</evidence>
<proteinExistence type="predicted"/>
<name>A0A251RWP6_HELAN</name>
<evidence type="ECO:0000313" key="4">
    <source>
        <dbReference type="Proteomes" id="UP000215914"/>
    </source>
</evidence>
<dbReference type="OrthoDB" id="888406at2759"/>
<organism evidence="3 4">
    <name type="scientific">Helianthus annuus</name>
    <name type="common">Common sunflower</name>
    <dbReference type="NCBI Taxonomy" id="4232"/>
    <lineage>
        <taxon>Eukaryota</taxon>
        <taxon>Viridiplantae</taxon>
        <taxon>Streptophyta</taxon>
        <taxon>Embryophyta</taxon>
        <taxon>Tracheophyta</taxon>
        <taxon>Spermatophyta</taxon>
        <taxon>Magnoliopsida</taxon>
        <taxon>eudicotyledons</taxon>
        <taxon>Gunneridae</taxon>
        <taxon>Pentapetalae</taxon>
        <taxon>asterids</taxon>
        <taxon>campanulids</taxon>
        <taxon>Asterales</taxon>
        <taxon>Asteraceae</taxon>
        <taxon>Asteroideae</taxon>
        <taxon>Heliantheae alliance</taxon>
        <taxon>Heliantheae</taxon>
        <taxon>Helianthus</taxon>
    </lineage>
</organism>
<dbReference type="PROSITE" id="PS50181">
    <property type="entry name" value="FBOX"/>
    <property type="match status" value="1"/>
</dbReference>
<dbReference type="Pfam" id="PF24758">
    <property type="entry name" value="LRR_At5g56370"/>
    <property type="match status" value="1"/>
</dbReference>
<dbReference type="InterPro" id="IPR032675">
    <property type="entry name" value="LRR_dom_sf"/>
</dbReference>
<protein>
    <submittedName>
        <fullName evidence="2">F-box domain, FBD domain, F-box-like domain superfamily protein</fullName>
    </submittedName>
    <submittedName>
        <fullName evidence="3">Putative F-box domain, FBD domain, Leucine-rich repeat domain, L domain-like protein</fullName>
    </submittedName>
</protein>
<evidence type="ECO:0000313" key="2">
    <source>
        <dbReference type="EMBL" id="KAF5758366.1"/>
    </source>
</evidence>